<reference evidence="2" key="1">
    <citation type="submission" date="2014-02" db="EMBL/GenBank/DDBJ databases">
        <title>The Genome Sequence of Trichophyton rubrum (morphotype fischeri) CBS 288.86.</title>
        <authorList>
            <consortium name="The Broad Institute Genomics Platform"/>
            <person name="Cuomo C.A."/>
            <person name="White T.C."/>
            <person name="Graser Y."/>
            <person name="Martinez-Rossi N."/>
            <person name="Heitman J."/>
            <person name="Young S.K."/>
            <person name="Zeng Q."/>
            <person name="Gargeya S."/>
            <person name="Abouelleil A."/>
            <person name="Alvarado L."/>
            <person name="Chapman S.B."/>
            <person name="Gainer-Dewar J."/>
            <person name="Goldberg J."/>
            <person name="Griggs A."/>
            <person name="Gujja S."/>
            <person name="Hansen M."/>
            <person name="Howarth C."/>
            <person name="Imamovic A."/>
            <person name="Larimer J."/>
            <person name="Martinez D."/>
            <person name="Murphy C."/>
            <person name="Pearson M.D."/>
            <person name="Persinoti G."/>
            <person name="Poon T."/>
            <person name="Priest M."/>
            <person name="Roberts A.D."/>
            <person name="Saif S."/>
            <person name="Shea T.D."/>
            <person name="Sykes S.N."/>
            <person name="Wortman J."/>
            <person name="Nusbaum C."/>
            <person name="Birren B."/>
        </authorList>
    </citation>
    <scope>NUCLEOTIDE SEQUENCE [LARGE SCALE GENOMIC DNA]</scope>
    <source>
        <strain evidence="2">CBS 288.86</strain>
    </source>
</reference>
<dbReference type="AlphaFoldDB" id="A0A022VUX7"/>
<evidence type="ECO:0000256" key="1">
    <source>
        <dbReference type="SAM" id="MobiDB-lite"/>
    </source>
</evidence>
<feature type="region of interest" description="Disordered" evidence="1">
    <location>
        <begin position="139"/>
        <end position="238"/>
    </location>
</feature>
<feature type="region of interest" description="Disordered" evidence="1">
    <location>
        <begin position="293"/>
        <end position="314"/>
    </location>
</feature>
<proteinExistence type="predicted"/>
<gene>
    <name evidence="2" type="ORF">H103_06572</name>
</gene>
<dbReference type="OrthoDB" id="10487366at2759"/>
<evidence type="ECO:0000313" key="2">
    <source>
        <dbReference type="EMBL" id="EZF49856.1"/>
    </source>
</evidence>
<dbReference type="Proteomes" id="UP000023758">
    <property type="component" value="Unassembled WGS sequence"/>
</dbReference>
<protein>
    <submittedName>
        <fullName evidence="2">Uncharacterized protein</fullName>
    </submittedName>
</protein>
<dbReference type="HOGENOM" id="CLU_073918_0_0_1"/>
<accession>A0A022VUX7</accession>
<feature type="compositionally biased region" description="Basic and acidic residues" evidence="1">
    <location>
        <begin position="168"/>
        <end position="186"/>
    </location>
</feature>
<sequence>MAHSNSLLYIDQEPLLQVLPAEPAIEPCFPLQLTYLPCTEQPLYVVHEQTSEQAIQYQGVIPIHTGQCPICQALHDRSYTYQYLLPVEVHVRNEFIPVYCGKHIQLITDEGIALAHGPTHNNITFVQSAVNYPNYFMLNSNGTSHPSRPLTPRISQRGRRRRTRTCHQPKELHKRERDGEESKSSKAPDSAVKSRQMPAKSPSPIPFSRASTLAESPAPAQTDKANVLPPQAHSDSTKNLSKEALRFSYDIREKRTPVRQRGYQSARAESILSCSTDSTKLGIIPPHKLAVPRNPHTPSENRPRVTGRSYDTTKKGGKMGWLRFWRS</sequence>
<name>A0A022VUX7_TRIRU</name>
<feature type="compositionally biased region" description="Basic residues" evidence="1">
    <location>
        <begin position="156"/>
        <end position="167"/>
    </location>
</feature>
<dbReference type="EMBL" id="KK207894">
    <property type="protein sequence ID" value="EZF49856.1"/>
    <property type="molecule type" value="Genomic_DNA"/>
</dbReference>
<organism evidence="2">
    <name type="scientific">Trichophyton rubrum CBS 288.86</name>
    <dbReference type="NCBI Taxonomy" id="1215330"/>
    <lineage>
        <taxon>Eukaryota</taxon>
        <taxon>Fungi</taxon>
        <taxon>Dikarya</taxon>
        <taxon>Ascomycota</taxon>
        <taxon>Pezizomycotina</taxon>
        <taxon>Eurotiomycetes</taxon>
        <taxon>Eurotiomycetidae</taxon>
        <taxon>Onygenales</taxon>
        <taxon>Arthrodermataceae</taxon>
        <taxon>Trichophyton</taxon>
    </lineage>
</organism>